<proteinExistence type="inferred from homology"/>
<keyword evidence="4" id="KW-0493">Microtubule</keyword>
<dbReference type="InterPro" id="IPR011989">
    <property type="entry name" value="ARM-like"/>
</dbReference>
<accession>A0A139A0R5</accession>
<dbReference type="InterPro" id="IPR016024">
    <property type="entry name" value="ARM-type_fold"/>
</dbReference>
<feature type="domain" description="TOG" evidence="7">
    <location>
        <begin position="48"/>
        <end position="295"/>
    </location>
</feature>
<feature type="region of interest" description="Disordered" evidence="6">
    <location>
        <begin position="1"/>
        <end position="45"/>
    </location>
</feature>
<protein>
    <recommendedName>
        <fullName evidence="7">TOG domain-containing protein</fullName>
    </recommendedName>
</protein>
<dbReference type="SMART" id="SM01349">
    <property type="entry name" value="TOG"/>
    <property type="match status" value="1"/>
</dbReference>
<dbReference type="SUPFAM" id="SSF48371">
    <property type="entry name" value="ARM repeat"/>
    <property type="match status" value="1"/>
</dbReference>
<dbReference type="PANTHER" id="PTHR21567:SF9">
    <property type="entry name" value="CLIP-ASSOCIATING PROTEIN"/>
    <property type="match status" value="1"/>
</dbReference>
<dbReference type="GO" id="GO:1990023">
    <property type="term" value="C:mitotic spindle midzone"/>
    <property type="evidence" value="ECO:0007669"/>
    <property type="project" value="TreeGrafter"/>
</dbReference>
<dbReference type="GO" id="GO:0005876">
    <property type="term" value="C:spindle microtubule"/>
    <property type="evidence" value="ECO:0007669"/>
    <property type="project" value="TreeGrafter"/>
</dbReference>
<feature type="compositionally biased region" description="Polar residues" evidence="6">
    <location>
        <begin position="32"/>
        <end position="45"/>
    </location>
</feature>
<dbReference type="Pfam" id="PF12348">
    <property type="entry name" value="CLASP_N"/>
    <property type="match status" value="1"/>
</dbReference>
<feature type="compositionally biased region" description="Polar residues" evidence="6">
    <location>
        <begin position="1"/>
        <end position="14"/>
    </location>
</feature>
<dbReference type="GO" id="GO:0005881">
    <property type="term" value="C:cytoplasmic microtubule"/>
    <property type="evidence" value="ECO:0007669"/>
    <property type="project" value="TreeGrafter"/>
</dbReference>
<keyword evidence="5" id="KW-0498">Mitosis</keyword>
<dbReference type="GO" id="GO:0051301">
    <property type="term" value="P:cell division"/>
    <property type="evidence" value="ECO:0007669"/>
    <property type="project" value="UniProtKB-KW"/>
</dbReference>
<dbReference type="AlphaFoldDB" id="A0A139A0R5"/>
<feature type="compositionally biased region" description="Polar residues" evidence="6">
    <location>
        <begin position="693"/>
        <end position="717"/>
    </location>
</feature>
<evidence type="ECO:0000256" key="2">
    <source>
        <dbReference type="ARBA" id="ARBA00009549"/>
    </source>
</evidence>
<comment type="similarity">
    <text evidence="2">Belongs to the CLASP family.</text>
</comment>
<feature type="region of interest" description="Disordered" evidence="6">
    <location>
        <begin position="314"/>
        <end position="407"/>
    </location>
</feature>
<feature type="compositionally biased region" description="Low complexity" evidence="6">
    <location>
        <begin position="753"/>
        <end position="773"/>
    </location>
</feature>
<dbReference type="Gene3D" id="1.25.10.10">
    <property type="entry name" value="Leucine-rich Repeat Variant"/>
    <property type="match status" value="2"/>
</dbReference>
<organism evidence="8 9">
    <name type="scientific">Gonapodya prolifera (strain JEL478)</name>
    <name type="common">Monoblepharis prolifera</name>
    <dbReference type="NCBI Taxonomy" id="1344416"/>
    <lineage>
        <taxon>Eukaryota</taxon>
        <taxon>Fungi</taxon>
        <taxon>Fungi incertae sedis</taxon>
        <taxon>Chytridiomycota</taxon>
        <taxon>Chytridiomycota incertae sedis</taxon>
        <taxon>Monoblepharidomycetes</taxon>
        <taxon>Monoblepharidales</taxon>
        <taxon>Gonapodyaceae</taxon>
        <taxon>Gonapodya</taxon>
    </lineage>
</organism>
<name>A0A139A0R5_GONPJ</name>
<feature type="compositionally biased region" description="Low complexity" evidence="6">
    <location>
        <begin position="15"/>
        <end position="31"/>
    </location>
</feature>
<dbReference type="GO" id="GO:0008017">
    <property type="term" value="F:microtubule binding"/>
    <property type="evidence" value="ECO:0007669"/>
    <property type="project" value="TreeGrafter"/>
</dbReference>
<keyword evidence="9" id="KW-1185">Reference proteome</keyword>
<feature type="region of interest" description="Disordered" evidence="6">
    <location>
        <begin position="680"/>
        <end position="773"/>
    </location>
</feature>
<evidence type="ECO:0000313" key="9">
    <source>
        <dbReference type="Proteomes" id="UP000070544"/>
    </source>
</evidence>
<keyword evidence="3" id="KW-0132">Cell division</keyword>
<evidence type="ECO:0000256" key="6">
    <source>
        <dbReference type="SAM" id="MobiDB-lite"/>
    </source>
</evidence>
<dbReference type="GO" id="GO:0005815">
    <property type="term" value="C:microtubule organizing center"/>
    <property type="evidence" value="ECO:0007669"/>
    <property type="project" value="TreeGrafter"/>
</dbReference>
<evidence type="ECO:0000256" key="5">
    <source>
        <dbReference type="ARBA" id="ARBA00022776"/>
    </source>
</evidence>
<dbReference type="STRING" id="1344416.A0A139A0R5"/>
<dbReference type="InterPro" id="IPR034085">
    <property type="entry name" value="TOG"/>
</dbReference>
<evidence type="ECO:0000313" key="8">
    <source>
        <dbReference type="EMBL" id="KXS10314.1"/>
    </source>
</evidence>
<dbReference type="InterPro" id="IPR024395">
    <property type="entry name" value="CLASP_N_dom"/>
</dbReference>
<sequence>MSHLGRSTSRGHTFSATPSRDSSRPSSAQSTHSNQSTYSGLSGLSNHQLPQQVDALIQAAASSNTDKKVEAIEALVDALKKQQITLEPTTLDPLLPPLLRLLHLPAPKLHLPSLHLLSRLSRLLSRTPRLPHSTLRTLLNDSLPLCLERLSDPRDKVREAAVDAAVELFGVVAGVAKEAERSAAVGGVGHQRAQEILGWVEKTVKADGLGSKSWRVREQTLLLLHHSLRMLPTFPTFGMRPYIPAVVRLLEDQQDPVRARAREVLVEAYNWDTTPATLRGEIHRELRKQPPRQSTSELLSAAFDETLEVAVPISNVSSPPQPQQAQPSALPLPRTRQGSGSVVSSVGSALSSPVDPDGGAGLMRGKTPSSGSLGGSKAVSGVPVRIAGSTRSSGGRETAETELAAGGGASPVGLDIKIEEDVKFHSPRDLDTFLMSFQSTFRGKETEQNWDERERMLKRVTTMCVRGYVGWDGFTGNGGREGGKGDTGAKIVCEGMGRTMLSLRTSLCLQTLSTITALSSTLPTCLDAYLESYLIPNLLKLGSGSKRITATAARQCLAHVLPRASLNPRHVQLLGDKYAEEKSAQGRAAIIGAVGCVVKGCVGISTRKEHFERGGGLGVVEMVLKKGVGDGNKEVREAAREVWSVVEKAWPGVADNWLNAMDATTRKAVMRGFGSALPVPATSGIRPPIRSKPSFTRPASASSTMSTEELPASSPSPKSERLSPLYPTTPAVVRTTVSDADVRRVPSPTSMVSERTSLSSGSRASSAPRSTPADRLAVLRSASSTPLLRRSAASALLLDLDSGAVELGMLLAALSEAYEVDPTLADDVLERLVTRTGDDAVLDELCHLLKPLEDVVRTPPRRMPESTSSRLVRMPANTTAVLYWLDARLEVASWWLAVRAHLHSLVLLVGPLVGEVEDALAAAMCARLLRRCAAEDTEEFWKVLESLEPDVAERAEVIVGGRDGSGVMSEADDDEHVDEDTMEAIEIMPTDFPVGRNDRNSIATTTMGHQPQRFPHVRMIKRSSKETLS</sequence>
<dbReference type="PANTHER" id="PTHR21567">
    <property type="entry name" value="CLASP"/>
    <property type="match status" value="1"/>
</dbReference>
<keyword evidence="5" id="KW-0131">Cell cycle</keyword>
<feature type="compositionally biased region" description="Low complexity" evidence="6">
    <location>
        <begin position="323"/>
        <end position="352"/>
    </location>
</feature>
<gene>
    <name evidence="8" type="ORF">M427DRAFT_182257</name>
</gene>
<dbReference type="GO" id="GO:0090307">
    <property type="term" value="P:mitotic spindle assembly"/>
    <property type="evidence" value="ECO:0007669"/>
    <property type="project" value="TreeGrafter"/>
</dbReference>
<dbReference type="Proteomes" id="UP000070544">
    <property type="component" value="Unassembled WGS sequence"/>
</dbReference>
<evidence type="ECO:0000256" key="4">
    <source>
        <dbReference type="ARBA" id="ARBA00022701"/>
    </source>
</evidence>
<evidence type="ECO:0000256" key="3">
    <source>
        <dbReference type="ARBA" id="ARBA00022618"/>
    </source>
</evidence>
<dbReference type="OrthoDB" id="46159at2759"/>
<reference evidence="8 9" key="1">
    <citation type="journal article" date="2015" name="Genome Biol. Evol.">
        <title>Phylogenomic analyses indicate that early fungi evolved digesting cell walls of algal ancestors of land plants.</title>
        <authorList>
            <person name="Chang Y."/>
            <person name="Wang S."/>
            <person name="Sekimoto S."/>
            <person name="Aerts A.L."/>
            <person name="Choi C."/>
            <person name="Clum A."/>
            <person name="LaButti K.M."/>
            <person name="Lindquist E.A."/>
            <person name="Yee Ngan C."/>
            <person name="Ohm R.A."/>
            <person name="Salamov A.A."/>
            <person name="Grigoriev I.V."/>
            <person name="Spatafora J.W."/>
            <person name="Berbee M.L."/>
        </authorList>
    </citation>
    <scope>NUCLEOTIDE SEQUENCE [LARGE SCALE GENOMIC DNA]</scope>
    <source>
        <strain evidence="8 9">JEL478</strain>
    </source>
</reference>
<comment type="subcellular location">
    <subcellularLocation>
        <location evidence="1">Cytoplasm</location>
        <location evidence="1">Cytoskeleton</location>
        <location evidence="1">Spindle</location>
    </subcellularLocation>
</comment>
<evidence type="ECO:0000259" key="7">
    <source>
        <dbReference type="SMART" id="SM01349"/>
    </source>
</evidence>
<dbReference type="EMBL" id="KQ965830">
    <property type="protein sequence ID" value="KXS10314.1"/>
    <property type="molecule type" value="Genomic_DNA"/>
</dbReference>
<evidence type="ECO:0000256" key="1">
    <source>
        <dbReference type="ARBA" id="ARBA00004186"/>
    </source>
</evidence>